<feature type="compositionally biased region" description="Basic and acidic residues" evidence="2">
    <location>
        <begin position="245"/>
        <end position="254"/>
    </location>
</feature>
<dbReference type="VEuPathDB" id="PlasmoDB:PmUG01_05036500"/>
<dbReference type="AlphaFoldDB" id="A0A1C3KM13"/>
<keyword evidence="1" id="KW-0175">Coiled coil</keyword>
<feature type="compositionally biased region" description="Basic residues" evidence="2">
    <location>
        <begin position="255"/>
        <end position="279"/>
    </location>
</feature>
<evidence type="ECO:0000256" key="2">
    <source>
        <dbReference type="SAM" id="MobiDB-lite"/>
    </source>
</evidence>
<organism evidence="3 4">
    <name type="scientific">Plasmodium malariae</name>
    <dbReference type="NCBI Taxonomy" id="5858"/>
    <lineage>
        <taxon>Eukaryota</taxon>
        <taxon>Sar</taxon>
        <taxon>Alveolata</taxon>
        <taxon>Apicomplexa</taxon>
        <taxon>Aconoidasida</taxon>
        <taxon>Haemosporida</taxon>
        <taxon>Plasmodiidae</taxon>
        <taxon>Plasmodium</taxon>
        <taxon>Plasmodium (Plasmodium)</taxon>
    </lineage>
</organism>
<dbReference type="EMBL" id="LT594493">
    <property type="protein sequence ID" value="SBT75032.1"/>
    <property type="molecule type" value="Genomic_DNA"/>
</dbReference>
<gene>
    <name evidence="3" type="primary">PmlGA01_050025900</name>
    <name evidence="3" type="ORF">PMLGA01_050025900</name>
</gene>
<feature type="region of interest" description="Disordered" evidence="2">
    <location>
        <begin position="1"/>
        <end position="39"/>
    </location>
</feature>
<evidence type="ECO:0000256" key="1">
    <source>
        <dbReference type="SAM" id="Coils"/>
    </source>
</evidence>
<reference evidence="3 4" key="1">
    <citation type="submission" date="2016-06" db="EMBL/GenBank/DDBJ databases">
        <authorList>
            <consortium name="Pathogen Informatics"/>
        </authorList>
    </citation>
    <scope>NUCLEOTIDE SEQUENCE [LARGE SCALE GENOMIC DNA]</scope>
    <source>
        <strain evidence="3">PmlGA01</strain>
    </source>
</reference>
<sequence>MINNTKKKKEDNKKLKKKPNALKKKKNASEKKNVSNDKKNEKPRTILIWIDLLKNLKLKQLRKNIDEEISNYEINKNINDKLLLFLNNDLEENAILEKIDELKNSKLSILVDIHKENMNNLQKQFEQDIYKMFNDFEEDQKILIRNRNSIIHNINLFYRKLEENQKERKTNLEKEELHMMDEIRKNYIAERYIANYKFEKFREEDNKTFRDLLAENKKVLNEERENYNSVKTKYERNKESLLSKEKEVLGSKGDKNKKRRIKMKTMKKKNNNKNKTKKKRETETETETSIKRKKLSTKTVEKKNRKTIKELSINS</sequence>
<feature type="region of interest" description="Disordered" evidence="2">
    <location>
        <begin position="245"/>
        <end position="315"/>
    </location>
</feature>
<protein>
    <submittedName>
        <fullName evidence="3">Uncharacterized protein</fullName>
    </submittedName>
</protein>
<dbReference type="Proteomes" id="UP000219799">
    <property type="component" value="Chromosome 5"/>
</dbReference>
<proteinExistence type="predicted"/>
<accession>A0A1C3KM13</accession>
<feature type="compositionally biased region" description="Basic residues" evidence="2">
    <location>
        <begin position="14"/>
        <end position="26"/>
    </location>
</feature>
<feature type="compositionally biased region" description="Basic and acidic residues" evidence="2">
    <location>
        <begin position="27"/>
        <end position="39"/>
    </location>
</feature>
<feature type="coiled-coil region" evidence="1">
    <location>
        <begin position="210"/>
        <end position="237"/>
    </location>
</feature>
<evidence type="ECO:0000313" key="3">
    <source>
        <dbReference type="EMBL" id="SBT75032.1"/>
    </source>
</evidence>
<name>A0A1C3KM13_PLAMA</name>
<evidence type="ECO:0000313" key="4">
    <source>
        <dbReference type="Proteomes" id="UP000219799"/>
    </source>
</evidence>